<dbReference type="PANTHER" id="PTHR37533">
    <property type="entry name" value="FLAGELLAR HOOK-LENGTH CONTROL PROTEIN"/>
    <property type="match status" value="1"/>
</dbReference>
<feature type="domain" description="Flagellar hook-length control protein-like C-terminal" evidence="2">
    <location>
        <begin position="321"/>
        <end position="399"/>
    </location>
</feature>
<feature type="compositionally biased region" description="Basic and acidic residues" evidence="1">
    <location>
        <begin position="70"/>
        <end position="80"/>
    </location>
</feature>
<proteinExistence type="predicted"/>
<dbReference type="Gene3D" id="3.30.750.140">
    <property type="match status" value="1"/>
</dbReference>
<dbReference type="InterPro" id="IPR038610">
    <property type="entry name" value="FliK-like_C_sf"/>
</dbReference>
<sequence length="444" mass="45149">MDIQLLVNATSGRATAGGEKGKAQGEGGDFASNLAGASRARQDSASEGSHPSAGMPSRQAGTPAQPLDASLKEASLKEAGRPAGPGLGVVGREALLSGVSRQGEGAQQGPLPGLGLESAGHQAAMASLSEGEVEAAIKALEGTDLQSGEGWEALQKRLDLIEQAGRLETGEDLAILPLAAQAVQPGSIRPEGGSLRDAGNEPRGNALLQAIATDTLERKGLRQSLVTQLDQTAERAGTTLEAVTRQAAVPSDELPQRFSVANDTLMAARTDTKGSNGGFELVGQGMAPSTASAASPSAQASIQAPVSSPAWPQQLGQQLVRLSQGGGEQRVELQLHPAELGPLSVSLKMGDQGAQAQFLSANAQVRQALEQAIPQLREALAEQGISLGETSVGEQRNGNGDEAQGQPGGMLAAAEVDEGSEGAPGASDGKVRDLSLDGRVDLYA</sequence>
<reference evidence="4" key="1">
    <citation type="submission" date="2016-10" db="EMBL/GenBank/DDBJ databases">
        <authorList>
            <person name="Varghese N."/>
            <person name="Submissions S."/>
        </authorList>
    </citation>
    <scope>NUCLEOTIDE SEQUENCE [LARGE SCALE GENOMIC DNA]</scope>
    <source>
        <strain evidence="4">CGMCC 1.9150</strain>
    </source>
</reference>
<name>A0A1H7SNM7_9GAMM</name>
<feature type="compositionally biased region" description="Basic and acidic residues" evidence="1">
    <location>
        <begin position="429"/>
        <end position="444"/>
    </location>
</feature>
<dbReference type="STRING" id="650850.SAMN04488129_11528"/>
<evidence type="ECO:0000259" key="2">
    <source>
        <dbReference type="Pfam" id="PF02120"/>
    </source>
</evidence>
<gene>
    <name evidence="3" type="ORF">SAMN04488129_11528</name>
</gene>
<feature type="region of interest" description="Disordered" evidence="1">
    <location>
        <begin position="1"/>
        <end position="89"/>
    </location>
</feature>
<dbReference type="PANTHER" id="PTHR37533:SF2">
    <property type="entry name" value="FLAGELLAR HOOK-LENGTH CONTROL PROTEIN"/>
    <property type="match status" value="1"/>
</dbReference>
<dbReference type="Pfam" id="PF02120">
    <property type="entry name" value="Flg_hook"/>
    <property type="match status" value="1"/>
</dbReference>
<dbReference type="CDD" id="cd17470">
    <property type="entry name" value="T3SS_Flik_C"/>
    <property type="match status" value="1"/>
</dbReference>
<protein>
    <submittedName>
        <fullName evidence="3">Hook-length control protein FliK</fullName>
    </submittedName>
</protein>
<organism evidence="3 4">
    <name type="scientific">Halomonas daqiaonensis</name>
    <dbReference type="NCBI Taxonomy" id="650850"/>
    <lineage>
        <taxon>Bacteria</taxon>
        <taxon>Pseudomonadati</taxon>
        <taxon>Pseudomonadota</taxon>
        <taxon>Gammaproteobacteria</taxon>
        <taxon>Oceanospirillales</taxon>
        <taxon>Halomonadaceae</taxon>
        <taxon>Halomonas</taxon>
    </lineage>
</organism>
<feature type="region of interest" description="Disordered" evidence="1">
    <location>
        <begin position="287"/>
        <end position="309"/>
    </location>
</feature>
<dbReference type="AlphaFoldDB" id="A0A1H7SNM7"/>
<evidence type="ECO:0000256" key="1">
    <source>
        <dbReference type="SAM" id="MobiDB-lite"/>
    </source>
</evidence>
<dbReference type="InterPro" id="IPR052563">
    <property type="entry name" value="FliK"/>
</dbReference>
<feature type="region of interest" description="Disordered" evidence="1">
    <location>
        <begin position="390"/>
        <end position="444"/>
    </location>
</feature>
<dbReference type="RefSeq" id="WP_170840136.1">
    <property type="nucleotide sequence ID" value="NZ_FOBC01000015.1"/>
</dbReference>
<evidence type="ECO:0000313" key="4">
    <source>
        <dbReference type="Proteomes" id="UP000198807"/>
    </source>
</evidence>
<keyword evidence="4" id="KW-1185">Reference proteome</keyword>
<dbReference type="EMBL" id="FOBC01000015">
    <property type="protein sequence ID" value="SEL74078.1"/>
    <property type="molecule type" value="Genomic_DNA"/>
</dbReference>
<accession>A0A1H7SNM7</accession>
<dbReference type="Proteomes" id="UP000198807">
    <property type="component" value="Unassembled WGS sequence"/>
</dbReference>
<evidence type="ECO:0000313" key="3">
    <source>
        <dbReference type="EMBL" id="SEL74078.1"/>
    </source>
</evidence>
<dbReference type="InterPro" id="IPR021136">
    <property type="entry name" value="Flagellar_hook_control-like_C"/>
</dbReference>